<dbReference type="PANTHER" id="PTHR11908">
    <property type="entry name" value="XANTHINE DEHYDROGENASE"/>
    <property type="match status" value="1"/>
</dbReference>
<dbReference type="SUPFAM" id="SSF54665">
    <property type="entry name" value="CO dehydrogenase molybdoprotein N-domain-like"/>
    <property type="match status" value="1"/>
</dbReference>
<dbReference type="InterPro" id="IPR016208">
    <property type="entry name" value="Ald_Oxase/xanthine_DH-like"/>
</dbReference>
<dbReference type="InterPro" id="IPR037165">
    <property type="entry name" value="AldOxase/xan_DH_Mopterin-bd_sf"/>
</dbReference>
<gene>
    <name evidence="4" type="ORF">B9Q02_08865</name>
</gene>
<dbReference type="InterPro" id="IPR008274">
    <property type="entry name" value="AldOxase/xan_DH_MoCoBD1"/>
</dbReference>
<dbReference type="InterPro" id="IPR000674">
    <property type="entry name" value="Ald_Oxase/Xan_DH_a/b"/>
</dbReference>
<proteinExistence type="predicted"/>
<evidence type="ECO:0000256" key="2">
    <source>
        <dbReference type="ARBA" id="ARBA00023002"/>
    </source>
</evidence>
<dbReference type="InterPro" id="IPR036856">
    <property type="entry name" value="Ald_Oxase/Xan_DH_a/b_sf"/>
</dbReference>
<organism evidence="4 5">
    <name type="scientific">Candidatus Marsarchaeota G1 archaeon BE_D</name>
    <dbReference type="NCBI Taxonomy" id="1978156"/>
    <lineage>
        <taxon>Archaea</taxon>
        <taxon>Candidatus Marsarchaeota</taxon>
        <taxon>Candidatus Marsarchaeota group 1</taxon>
    </lineage>
</organism>
<dbReference type="PANTHER" id="PTHR11908:SF132">
    <property type="entry name" value="ALDEHYDE OXIDASE 1-RELATED"/>
    <property type="match status" value="1"/>
</dbReference>
<dbReference type="AlphaFoldDB" id="A0A2R6AEN6"/>
<dbReference type="Gene3D" id="3.90.1170.50">
    <property type="entry name" value="Aldehyde oxidase/xanthine dehydrogenase, a/b hammerhead"/>
    <property type="match status" value="1"/>
</dbReference>
<feature type="domain" description="Aldehyde oxidase/xanthine dehydrogenase a/b hammerhead" evidence="3">
    <location>
        <begin position="22"/>
        <end position="136"/>
    </location>
</feature>
<dbReference type="Proteomes" id="UP000240569">
    <property type="component" value="Unassembled WGS sequence"/>
</dbReference>
<evidence type="ECO:0000259" key="3">
    <source>
        <dbReference type="SMART" id="SM01008"/>
    </source>
</evidence>
<keyword evidence="1" id="KW-0500">Molybdenum</keyword>
<name>A0A2R6AEN6_9ARCH</name>
<dbReference type="Pfam" id="PF02738">
    <property type="entry name" value="MoCoBD_1"/>
    <property type="match status" value="1"/>
</dbReference>
<reference evidence="4 5" key="1">
    <citation type="submission" date="2017-04" db="EMBL/GenBank/DDBJ databases">
        <title>Novel microbial lineages endemic to geothermal iron-oxide mats fill important gaps in the evolutionary history of Archaea.</title>
        <authorList>
            <person name="Jay Z.J."/>
            <person name="Beam J.P."/>
            <person name="Dlakic M."/>
            <person name="Rusch D.B."/>
            <person name="Kozubal M.A."/>
            <person name="Inskeep W.P."/>
        </authorList>
    </citation>
    <scope>NUCLEOTIDE SEQUENCE [LARGE SCALE GENOMIC DNA]</scope>
    <source>
        <strain evidence="4">BE_D</strain>
    </source>
</reference>
<dbReference type="GO" id="GO:0005506">
    <property type="term" value="F:iron ion binding"/>
    <property type="evidence" value="ECO:0007669"/>
    <property type="project" value="InterPro"/>
</dbReference>
<dbReference type="SUPFAM" id="SSF56003">
    <property type="entry name" value="Molybdenum cofactor-binding domain"/>
    <property type="match status" value="1"/>
</dbReference>
<comment type="caution">
    <text evidence="4">The sequence shown here is derived from an EMBL/GenBank/DDBJ whole genome shotgun (WGS) entry which is preliminary data.</text>
</comment>
<evidence type="ECO:0000313" key="5">
    <source>
        <dbReference type="Proteomes" id="UP000240569"/>
    </source>
</evidence>
<dbReference type="EMBL" id="NEXD01000065">
    <property type="protein sequence ID" value="PSN84783.1"/>
    <property type="molecule type" value="Genomic_DNA"/>
</dbReference>
<sequence length="425" mass="47803">MNENKKFLGFSYKRIEDQRFLLGKGRYVTNVHLPNLHYMGVLRSVYPHAYIKKVDVSDAVHQQGIVGALTGQDLTKLTKPIYQWYKLEGLRTANVYCLATNKVRYVGEPIAIVVGKDAYCVQDALEKIVVDYEPLKPVVSIEDATNPNSPLLYDEWGTNIMLEHAFSKGDVREAFQKADKIIEEKMSSHRYYAGPLETRCYVAQAVGDELFLWVSSQQPYQTRTVVSQTIGIPEHKITVFSTDLGGGFGAKQPTYPEESLVALCALKYKVPVTFIETRKENLVSMHQAREQVHHVKMALKNDGTILALQDTVLANLGAYLPTVGPGSVIIAAKYLPTLYRIRCYEYKVLGYATNKTPYGAYRGYGKDAANYVIERMMNIAARELNLDPVEIRIKNIISPKELPYRSVTGGIYDSGDYLACLQKST</sequence>
<accession>A0A2R6AEN6</accession>
<dbReference type="Pfam" id="PF01315">
    <property type="entry name" value="Ald_Xan_dh_C"/>
    <property type="match status" value="1"/>
</dbReference>
<keyword evidence="2" id="KW-0560">Oxidoreductase</keyword>
<dbReference type="SMART" id="SM01008">
    <property type="entry name" value="Ald_Xan_dh_C"/>
    <property type="match status" value="1"/>
</dbReference>
<evidence type="ECO:0000256" key="1">
    <source>
        <dbReference type="ARBA" id="ARBA00022505"/>
    </source>
</evidence>
<dbReference type="GO" id="GO:0016491">
    <property type="term" value="F:oxidoreductase activity"/>
    <property type="evidence" value="ECO:0007669"/>
    <property type="project" value="UniProtKB-KW"/>
</dbReference>
<protein>
    <recommendedName>
        <fullName evidence="3">Aldehyde oxidase/xanthine dehydrogenase a/b hammerhead domain-containing protein</fullName>
    </recommendedName>
</protein>
<evidence type="ECO:0000313" key="4">
    <source>
        <dbReference type="EMBL" id="PSN84783.1"/>
    </source>
</evidence>
<dbReference type="Gene3D" id="3.30.365.10">
    <property type="entry name" value="Aldehyde oxidase/xanthine dehydrogenase, molybdopterin binding domain"/>
    <property type="match status" value="3"/>
</dbReference>